<evidence type="ECO:0000313" key="3">
    <source>
        <dbReference type="Proteomes" id="UP000461595"/>
    </source>
</evidence>
<dbReference type="Proteomes" id="UP000461595">
    <property type="component" value="Unassembled WGS sequence"/>
</dbReference>
<dbReference type="RefSeq" id="WP_160333523.1">
    <property type="nucleotide sequence ID" value="NZ_WSRS01000200.1"/>
</dbReference>
<comment type="caution">
    <text evidence="2">The sequence shown here is derived from an EMBL/GenBank/DDBJ whole genome shotgun (WGS) entry which is preliminary data.</text>
</comment>
<feature type="domain" description="Transposase IS66 central" evidence="1">
    <location>
        <begin position="2"/>
        <end position="161"/>
    </location>
</feature>
<feature type="non-terminal residue" evidence="2">
    <location>
        <position position="165"/>
    </location>
</feature>
<evidence type="ECO:0000259" key="1">
    <source>
        <dbReference type="Pfam" id="PF03050"/>
    </source>
</evidence>
<dbReference type="PANTHER" id="PTHR33678:SF1">
    <property type="entry name" value="BLL1576 PROTEIN"/>
    <property type="match status" value="1"/>
</dbReference>
<evidence type="ECO:0000313" key="2">
    <source>
        <dbReference type="EMBL" id="MVX59830.1"/>
    </source>
</evidence>
<dbReference type="InterPro" id="IPR052344">
    <property type="entry name" value="Transposase-related"/>
</dbReference>
<dbReference type="InterPro" id="IPR004291">
    <property type="entry name" value="Transposase_IS66_central"/>
</dbReference>
<dbReference type="OrthoDB" id="9760067at2"/>
<dbReference type="EMBL" id="WSRS01000200">
    <property type="protein sequence ID" value="MVX59830.1"/>
    <property type="molecule type" value="Genomic_DNA"/>
</dbReference>
<gene>
    <name evidence="2" type="ORF">E5983_09435</name>
</gene>
<accession>A0A7X3KCQ9</accession>
<organism evidence="2 3">
    <name type="scientific">Streptococcus danieliae</name>
    <dbReference type="NCBI Taxonomy" id="747656"/>
    <lineage>
        <taxon>Bacteria</taxon>
        <taxon>Bacillati</taxon>
        <taxon>Bacillota</taxon>
        <taxon>Bacilli</taxon>
        <taxon>Lactobacillales</taxon>
        <taxon>Streptococcaceae</taxon>
        <taxon>Streptococcus</taxon>
    </lineage>
</organism>
<reference evidence="2 3" key="1">
    <citation type="submission" date="2019-12" db="EMBL/GenBank/DDBJ databases">
        <title>Microbes associate with the intestines of laboratory mice.</title>
        <authorList>
            <person name="Navarre W."/>
            <person name="Wong E."/>
        </authorList>
    </citation>
    <scope>NUCLEOTIDE SEQUENCE [LARGE SCALE GENOMIC DNA]</scope>
    <source>
        <strain evidence="2 3">NM51_B2-22</strain>
    </source>
</reference>
<name>A0A7X3KCQ9_9STRE</name>
<feature type="non-terminal residue" evidence="2">
    <location>
        <position position="1"/>
    </location>
</feature>
<dbReference type="Pfam" id="PF03050">
    <property type="entry name" value="DDE_Tnp_IS66"/>
    <property type="match status" value="1"/>
</dbReference>
<protein>
    <submittedName>
        <fullName evidence="2">Transposase</fullName>
    </submittedName>
</protein>
<sequence length="165" mass="19690">YRVLESDTNLTYFWTFLSGKNEEQGIILYHHNQRRNGQVAKEVLGDFKGYLHCDMWSAYRSLDEVTLVGCWAHVRRKFFEATPKNADSNSLAKKGLSYCDQMFALEKQWEELDPEVRHQKRQEQLRPLMEEFFDWCREQYVLPESKLGRALKYSLDYESTFKTVL</sequence>
<dbReference type="AlphaFoldDB" id="A0A7X3KCQ9"/>
<proteinExistence type="predicted"/>
<dbReference type="PANTHER" id="PTHR33678">
    <property type="entry name" value="BLL1576 PROTEIN"/>
    <property type="match status" value="1"/>
</dbReference>